<evidence type="ECO:0000256" key="4">
    <source>
        <dbReference type="ARBA" id="ARBA00023004"/>
    </source>
</evidence>
<evidence type="ECO:0000256" key="3">
    <source>
        <dbReference type="ARBA" id="ARBA00022946"/>
    </source>
</evidence>
<dbReference type="SUPFAM" id="SSF53335">
    <property type="entry name" value="S-adenosyl-L-methionine-dependent methyltransferases"/>
    <property type="match status" value="1"/>
</dbReference>
<dbReference type="InterPro" id="IPR036397">
    <property type="entry name" value="RNaseH_sf"/>
</dbReference>
<accession>A0ABY6JXW8</accession>
<reference evidence="8 9" key="1">
    <citation type="submission" date="2022-01" db="EMBL/GenBank/DDBJ databases">
        <title>A chromosomal length assembly of Cordylochernes scorpioides.</title>
        <authorList>
            <person name="Zeh D."/>
            <person name="Zeh J."/>
        </authorList>
    </citation>
    <scope>NUCLEOTIDE SEQUENCE [LARGE SCALE GENOMIC DNA]</scope>
    <source>
        <strain evidence="8">IN4F17</strain>
        <tissue evidence="8">Whole Body</tissue>
    </source>
</reference>
<dbReference type="EMBL" id="CP092863">
    <property type="protein sequence ID" value="UYV61192.1"/>
    <property type="molecule type" value="Genomic_DNA"/>
</dbReference>
<evidence type="ECO:0000313" key="8">
    <source>
        <dbReference type="EMBL" id="UYV61192.1"/>
    </source>
</evidence>
<keyword evidence="6" id="KW-0496">Mitochondrion</keyword>
<evidence type="ECO:0000256" key="2">
    <source>
        <dbReference type="ARBA" id="ARBA00022723"/>
    </source>
</evidence>
<keyword evidence="4" id="KW-0408">Iron</keyword>
<proteinExistence type="predicted"/>
<dbReference type="Pfam" id="PF09243">
    <property type="entry name" value="Rsm22"/>
    <property type="match status" value="1"/>
</dbReference>
<organism evidence="8 9">
    <name type="scientific">Cordylochernes scorpioides</name>
    <dbReference type="NCBI Taxonomy" id="51811"/>
    <lineage>
        <taxon>Eukaryota</taxon>
        <taxon>Metazoa</taxon>
        <taxon>Ecdysozoa</taxon>
        <taxon>Arthropoda</taxon>
        <taxon>Chelicerata</taxon>
        <taxon>Arachnida</taxon>
        <taxon>Pseudoscorpiones</taxon>
        <taxon>Cheliferoidea</taxon>
        <taxon>Chernetidae</taxon>
        <taxon>Cordylochernes</taxon>
    </lineage>
</organism>
<name>A0ABY6JXW8_9ARAC</name>
<keyword evidence="2" id="KW-0479">Metal-binding</keyword>
<dbReference type="PANTHER" id="PTHR46060:SF1">
    <property type="entry name" value="MARINER MOS1 TRANSPOSASE-LIKE PROTEIN"/>
    <property type="match status" value="1"/>
</dbReference>
<evidence type="ECO:0000256" key="1">
    <source>
        <dbReference type="ARBA" id="ARBA00004173"/>
    </source>
</evidence>
<dbReference type="PANTHER" id="PTHR46060">
    <property type="entry name" value="MARINER MOS1 TRANSPOSASE-LIKE PROTEIN"/>
    <property type="match status" value="1"/>
</dbReference>
<dbReference type="InterPro" id="IPR052709">
    <property type="entry name" value="Transposase-MT_Hybrid"/>
</dbReference>
<sequence>MNMSILWMDGGLCCSYNKEMSMLYLVSRLGGNYACIWKALNEIVKEDPDFVPTAVFDFGSGTGSTVWACRELWGKKIGEYLCVDTSLEMNNLAQLLLQEMLKWEVLPHPPYSPDIAPSNYYLFQSMQHGLDDQHFSNYKEVKKWIDEWIAAKEPVFFRDGIRQLPERWGKVVASDRQFNDLNF</sequence>
<evidence type="ECO:0000256" key="7">
    <source>
        <dbReference type="ARBA" id="ARBA00045681"/>
    </source>
</evidence>
<dbReference type="InterPro" id="IPR029063">
    <property type="entry name" value="SAM-dependent_MTases_sf"/>
</dbReference>
<protein>
    <recommendedName>
        <fullName evidence="10">Methyltransferase domain-containing protein</fullName>
    </recommendedName>
</protein>
<dbReference type="Gene3D" id="3.30.420.10">
    <property type="entry name" value="Ribonuclease H-like superfamily/Ribonuclease H"/>
    <property type="match status" value="1"/>
</dbReference>
<dbReference type="InterPro" id="IPR015324">
    <property type="entry name" value="Ribosomal_Rsm22-like"/>
</dbReference>
<evidence type="ECO:0000256" key="6">
    <source>
        <dbReference type="ARBA" id="ARBA00023128"/>
    </source>
</evidence>
<gene>
    <name evidence="8" type="ORF">LAZ67_1003769</name>
</gene>
<dbReference type="Proteomes" id="UP001235939">
    <property type="component" value="Chromosome 01"/>
</dbReference>
<evidence type="ECO:0000313" key="9">
    <source>
        <dbReference type="Proteomes" id="UP001235939"/>
    </source>
</evidence>
<comment type="function">
    <text evidence="7">Mitochondrial ribosome (mitoribosome) assembly factor. Binds at the interface of the head and body domains of the mitochondrial small ribosomal subunit (mt-SSU), occluding the mRNA channel and preventing compaction of the head domain towards the body. Probable inactive methyltransferase: retains the characteristic folding and ability to bind S-adenosyl-L-methionine, but it probably lost its methyltransferase activity.</text>
</comment>
<keyword evidence="3" id="KW-0809">Transit peptide</keyword>
<comment type="subcellular location">
    <subcellularLocation>
        <location evidence="1">Mitochondrion</location>
    </subcellularLocation>
</comment>
<keyword evidence="9" id="KW-1185">Reference proteome</keyword>
<keyword evidence="5" id="KW-0411">Iron-sulfur</keyword>
<evidence type="ECO:0000256" key="5">
    <source>
        <dbReference type="ARBA" id="ARBA00023014"/>
    </source>
</evidence>
<evidence type="ECO:0008006" key="10">
    <source>
        <dbReference type="Google" id="ProtNLM"/>
    </source>
</evidence>